<evidence type="ECO:0000313" key="10">
    <source>
        <dbReference type="Proteomes" id="UP000758155"/>
    </source>
</evidence>
<feature type="region of interest" description="Disordered" evidence="7">
    <location>
        <begin position="437"/>
        <end position="459"/>
    </location>
</feature>
<keyword evidence="4" id="KW-0378">Hydrolase</keyword>
<protein>
    <recommendedName>
        <fullName evidence="8">Exonuclease domain-containing protein</fullName>
    </recommendedName>
</protein>
<keyword evidence="6" id="KW-0539">Nucleus</keyword>
<dbReference type="GO" id="GO:0005634">
    <property type="term" value="C:nucleus"/>
    <property type="evidence" value="ECO:0007669"/>
    <property type="project" value="UniProtKB-SubCell"/>
</dbReference>
<evidence type="ECO:0000256" key="1">
    <source>
        <dbReference type="ARBA" id="ARBA00004123"/>
    </source>
</evidence>
<evidence type="ECO:0000256" key="2">
    <source>
        <dbReference type="ARBA" id="ARBA00006357"/>
    </source>
</evidence>
<evidence type="ECO:0000256" key="3">
    <source>
        <dbReference type="ARBA" id="ARBA00022722"/>
    </source>
</evidence>
<organism evidence="9 10">
    <name type="scientific">Didymella heteroderae</name>
    <dbReference type="NCBI Taxonomy" id="1769908"/>
    <lineage>
        <taxon>Eukaryota</taxon>
        <taxon>Fungi</taxon>
        <taxon>Dikarya</taxon>
        <taxon>Ascomycota</taxon>
        <taxon>Pezizomycotina</taxon>
        <taxon>Dothideomycetes</taxon>
        <taxon>Pleosporomycetidae</taxon>
        <taxon>Pleosporales</taxon>
        <taxon>Pleosporineae</taxon>
        <taxon>Didymellaceae</taxon>
        <taxon>Didymella</taxon>
    </lineage>
</organism>
<evidence type="ECO:0000256" key="4">
    <source>
        <dbReference type="ARBA" id="ARBA00022801"/>
    </source>
</evidence>
<keyword evidence="10" id="KW-1185">Reference proteome</keyword>
<feature type="compositionally biased region" description="Low complexity" evidence="7">
    <location>
        <begin position="203"/>
        <end position="214"/>
    </location>
</feature>
<name>A0A9P5BZZ7_9PLEO</name>
<dbReference type="SUPFAM" id="SSF54427">
    <property type="entry name" value="NTF2-like"/>
    <property type="match status" value="1"/>
</dbReference>
<dbReference type="InterPro" id="IPR013520">
    <property type="entry name" value="Ribonucl_H"/>
</dbReference>
<evidence type="ECO:0000256" key="5">
    <source>
        <dbReference type="ARBA" id="ARBA00022839"/>
    </source>
</evidence>
<dbReference type="EMBL" id="SWKV01000036">
    <property type="protein sequence ID" value="KAF3038498.1"/>
    <property type="molecule type" value="Genomic_DNA"/>
</dbReference>
<dbReference type="GO" id="GO:0003676">
    <property type="term" value="F:nucleic acid binding"/>
    <property type="evidence" value="ECO:0007669"/>
    <property type="project" value="InterPro"/>
</dbReference>
<evidence type="ECO:0000259" key="8">
    <source>
        <dbReference type="SMART" id="SM00479"/>
    </source>
</evidence>
<feature type="domain" description="Exonuclease" evidence="8">
    <location>
        <begin position="539"/>
        <end position="699"/>
    </location>
</feature>
<sequence length="918" mass="101368">MSPYELMSTDMKFVEASVQNCIPSRYFCAAARLSFTQKYVDRVQRAPIALTVPVADEEAQITALLHRYGTVLSSHSMPDLLSVYTTDGVIMAPGFTPAAGQDALKAAYARIFSTIKLEINFSIDEIMVIGEGWAFARTTAVGSGEEELVDVGLGATLAHLRGENQPNATSTAVEADEGWIIAGGSKRRRKERTNSNNSHCGRRGSSAGARDAASTNPFVPDGDLGDQTSPPENPFSTNKEGAPNGAAKATTATREERRKERKLERNYPAIEHSYHARLQSHVKITDLQALVLYLLADGNAPQWVSVRNRTSIRQVVMLMVPGLELGMFNGKVSLDATTAIGVDKSVAEQAPADLASNAEEVTSAEKDKPKFLRIADNEYYPASLKPSRLPDALKPLSEIFEHVWPIKAQGEHRGNQFIRVHSPIHTMLTSQIPKTKEEKQMKKNGGHKGPTPQNSKHWDNKRTPITEYIATLGEQQENEYNLHPAWFLTPESKAAAHKERLAAGRSTEDGWVDTKVASLEDGIVPENEIEQGSVTAGRHIISVDCEMCKAENDQLVLTRISLLNWDGSVAMDKLVKPDVPIKDYLTQWSGITPAMLENVTTTLSDIQKELLELITPRTILVGHSLNSDLNAMKLTHPFIIDTGILFPHPRGPPYKQSLKWLAQKYLHREVQKGSSGHDSVEDSKTCLDLVKQKCEKGPKWGSGDTNAESIFKRLGRTPRPKANETRAGAVIDWGEPQRGHGGQAQLSKGCKTDEQVIEAIDEALKGAMEARDGAAAKVDFIWARLRELELARGWWDDAKTADVELIRQNALQRLGLSKDGDDEVEVQGSELGDAVARTVKHITQIYDLLPRCTALIVYSGTGDPREIRRLQAMQQQYRREYATKNWDNLSVKWTDTEVQALSQACQDARNGVGFIVVK</sequence>
<dbReference type="Pfam" id="PF00929">
    <property type="entry name" value="RNase_T"/>
    <property type="match status" value="1"/>
</dbReference>
<reference evidence="9" key="1">
    <citation type="submission" date="2019-04" db="EMBL/GenBank/DDBJ databases">
        <title>Sequencing of skin fungus with MAO and IRED activity.</title>
        <authorList>
            <person name="Marsaioli A.J."/>
            <person name="Bonatto J.M.C."/>
            <person name="Reis Junior O."/>
        </authorList>
    </citation>
    <scope>NUCLEOTIDE SEQUENCE</scope>
    <source>
        <strain evidence="9">28M1</strain>
    </source>
</reference>
<dbReference type="FunFam" id="3.30.420.10:FF:000019">
    <property type="entry name" value="RNA exonuclease NEF-sp"/>
    <property type="match status" value="1"/>
</dbReference>
<dbReference type="OrthoDB" id="206335at2759"/>
<dbReference type="SMART" id="SM00479">
    <property type="entry name" value="EXOIII"/>
    <property type="match status" value="1"/>
</dbReference>
<dbReference type="PANTHER" id="PTHR12801">
    <property type="entry name" value="RNA EXONUCLEASE REXO1 / RECO3 FAMILY MEMBER-RELATED"/>
    <property type="match status" value="1"/>
</dbReference>
<accession>A0A9P5BZZ7</accession>
<dbReference type="GO" id="GO:0004527">
    <property type="term" value="F:exonuclease activity"/>
    <property type="evidence" value="ECO:0007669"/>
    <property type="project" value="UniProtKB-KW"/>
</dbReference>
<gene>
    <name evidence="9" type="ORF">E8E12_005968</name>
</gene>
<dbReference type="Proteomes" id="UP000758155">
    <property type="component" value="Unassembled WGS sequence"/>
</dbReference>
<comment type="similarity">
    <text evidence="2">Belongs to the REXO1/REXO3 family.</text>
</comment>
<dbReference type="InterPro" id="IPR047021">
    <property type="entry name" value="REXO1/3/4-like"/>
</dbReference>
<evidence type="ECO:0000313" key="9">
    <source>
        <dbReference type="EMBL" id="KAF3038498.1"/>
    </source>
</evidence>
<keyword evidence="5" id="KW-0269">Exonuclease</keyword>
<dbReference type="Gene3D" id="3.30.420.10">
    <property type="entry name" value="Ribonuclease H-like superfamily/Ribonuclease H"/>
    <property type="match status" value="1"/>
</dbReference>
<comment type="subcellular location">
    <subcellularLocation>
        <location evidence="1">Nucleus</location>
    </subcellularLocation>
</comment>
<dbReference type="SUPFAM" id="SSF53098">
    <property type="entry name" value="Ribonuclease H-like"/>
    <property type="match status" value="1"/>
</dbReference>
<evidence type="ECO:0000256" key="6">
    <source>
        <dbReference type="ARBA" id="ARBA00023242"/>
    </source>
</evidence>
<dbReference type="InterPro" id="IPR032710">
    <property type="entry name" value="NTF2-like_dom_sf"/>
</dbReference>
<proteinExistence type="inferred from homology"/>
<feature type="compositionally biased region" description="Basic and acidic residues" evidence="7">
    <location>
        <begin position="253"/>
        <end position="265"/>
    </location>
</feature>
<dbReference type="Gene3D" id="3.10.450.50">
    <property type="match status" value="1"/>
</dbReference>
<dbReference type="InterPro" id="IPR036397">
    <property type="entry name" value="RNaseH_sf"/>
</dbReference>
<dbReference type="InterPro" id="IPR012337">
    <property type="entry name" value="RNaseH-like_sf"/>
</dbReference>
<dbReference type="InterPro" id="IPR034922">
    <property type="entry name" value="REX1-like_exo"/>
</dbReference>
<keyword evidence="3" id="KW-0540">Nuclease</keyword>
<evidence type="ECO:0000256" key="7">
    <source>
        <dbReference type="SAM" id="MobiDB-lite"/>
    </source>
</evidence>
<feature type="region of interest" description="Disordered" evidence="7">
    <location>
        <begin position="183"/>
        <end position="266"/>
    </location>
</feature>
<dbReference type="CDD" id="cd06145">
    <property type="entry name" value="REX1_like"/>
    <property type="match status" value="1"/>
</dbReference>
<comment type="caution">
    <text evidence="9">The sequence shown here is derived from an EMBL/GenBank/DDBJ whole genome shotgun (WGS) entry which is preliminary data.</text>
</comment>
<dbReference type="AlphaFoldDB" id="A0A9P5BZZ7"/>
<dbReference type="PANTHER" id="PTHR12801:SF115">
    <property type="entry name" value="FI18136P1-RELATED"/>
    <property type="match status" value="1"/>
</dbReference>
<feature type="compositionally biased region" description="Polar residues" evidence="7">
    <location>
        <begin position="226"/>
        <end position="239"/>
    </location>
</feature>